<name>A0AAE0EWV1_9CHLO</name>
<feature type="compositionally biased region" description="Low complexity" evidence="9">
    <location>
        <begin position="1114"/>
        <end position="1127"/>
    </location>
</feature>
<feature type="transmembrane region" description="Helical" evidence="10">
    <location>
        <begin position="892"/>
        <end position="914"/>
    </location>
</feature>
<dbReference type="GO" id="GO:0004222">
    <property type="term" value="F:metalloendopeptidase activity"/>
    <property type="evidence" value="ECO:0007669"/>
    <property type="project" value="InterPro"/>
</dbReference>
<evidence type="ECO:0000256" key="9">
    <source>
        <dbReference type="SAM" id="MobiDB-lite"/>
    </source>
</evidence>
<proteinExistence type="inferred from homology"/>
<evidence type="ECO:0000256" key="1">
    <source>
        <dbReference type="ARBA" id="ARBA00005860"/>
    </source>
</evidence>
<feature type="region of interest" description="Disordered" evidence="9">
    <location>
        <begin position="486"/>
        <end position="509"/>
    </location>
</feature>
<feature type="transmembrane region" description="Helical" evidence="10">
    <location>
        <begin position="839"/>
        <end position="864"/>
    </location>
</feature>
<evidence type="ECO:0000256" key="7">
    <source>
        <dbReference type="PIRSR" id="PIRSR601577-1"/>
    </source>
</evidence>
<keyword evidence="4" id="KW-0378">Hydrolase</keyword>
<evidence type="ECO:0000256" key="4">
    <source>
        <dbReference type="ARBA" id="ARBA00022801"/>
    </source>
</evidence>
<dbReference type="EMBL" id="LGRX02032701">
    <property type="protein sequence ID" value="KAK3243696.1"/>
    <property type="molecule type" value="Genomic_DNA"/>
</dbReference>
<comment type="caution">
    <text evidence="11">The sequence shown here is derived from an EMBL/GenBank/DDBJ whole genome shotgun (WGS) entry which is preliminary data.</text>
</comment>
<accession>A0AAE0EWV1</accession>
<feature type="binding site" evidence="8">
    <location>
        <position position="243"/>
    </location>
    <ligand>
        <name>Zn(2+)</name>
        <dbReference type="ChEBI" id="CHEBI:29105"/>
        <note>catalytic</note>
    </ligand>
</feature>
<keyword evidence="10" id="KW-1133">Transmembrane helix</keyword>
<evidence type="ECO:0000313" key="12">
    <source>
        <dbReference type="Proteomes" id="UP001190700"/>
    </source>
</evidence>
<evidence type="ECO:0000256" key="8">
    <source>
        <dbReference type="PIRSR" id="PIRSR601577-2"/>
    </source>
</evidence>
<dbReference type="GO" id="GO:0005737">
    <property type="term" value="C:cytoplasm"/>
    <property type="evidence" value="ECO:0007669"/>
    <property type="project" value="TreeGrafter"/>
</dbReference>
<dbReference type="GO" id="GO:0046872">
    <property type="term" value="F:metal ion binding"/>
    <property type="evidence" value="ECO:0007669"/>
    <property type="project" value="UniProtKB-KW"/>
</dbReference>
<evidence type="ECO:0000256" key="10">
    <source>
        <dbReference type="SAM" id="Phobius"/>
    </source>
</evidence>
<dbReference type="Pfam" id="PF01457">
    <property type="entry name" value="Peptidase_M8"/>
    <property type="match status" value="1"/>
</dbReference>
<feature type="compositionally biased region" description="Basic and acidic residues" evidence="9">
    <location>
        <begin position="1203"/>
        <end position="1212"/>
    </location>
</feature>
<dbReference type="SUPFAM" id="SSF55486">
    <property type="entry name" value="Metalloproteases ('zincins'), catalytic domain"/>
    <property type="match status" value="2"/>
</dbReference>
<keyword evidence="3 8" id="KW-0479">Metal-binding</keyword>
<feature type="binding site" evidence="8">
    <location>
        <position position="316"/>
    </location>
    <ligand>
        <name>Zn(2+)</name>
        <dbReference type="ChEBI" id="CHEBI:29105"/>
        <note>catalytic</note>
    </ligand>
</feature>
<feature type="active site" evidence="7">
    <location>
        <position position="240"/>
    </location>
</feature>
<dbReference type="GO" id="GO:0006508">
    <property type="term" value="P:proteolysis"/>
    <property type="evidence" value="ECO:0007669"/>
    <property type="project" value="UniProtKB-KW"/>
</dbReference>
<evidence type="ECO:0000256" key="3">
    <source>
        <dbReference type="ARBA" id="ARBA00022723"/>
    </source>
</evidence>
<feature type="transmembrane region" description="Helical" evidence="10">
    <location>
        <begin position="926"/>
        <end position="946"/>
    </location>
</feature>
<dbReference type="Gene3D" id="3.90.132.10">
    <property type="entry name" value="Leishmanolysin , domain 2"/>
    <property type="match status" value="1"/>
</dbReference>
<dbReference type="PANTHER" id="PTHR10942">
    <property type="entry name" value="LEISHMANOLYSIN-LIKE PEPTIDASE"/>
    <property type="match status" value="1"/>
</dbReference>
<feature type="region of interest" description="Disordered" evidence="9">
    <location>
        <begin position="1114"/>
        <end position="1144"/>
    </location>
</feature>
<keyword evidence="10" id="KW-0812">Transmembrane</keyword>
<feature type="binding site" evidence="8">
    <location>
        <position position="239"/>
    </location>
    <ligand>
        <name>Zn(2+)</name>
        <dbReference type="ChEBI" id="CHEBI:29105"/>
        <note>catalytic</note>
    </ligand>
</feature>
<reference evidence="11 12" key="1">
    <citation type="journal article" date="2015" name="Genome Biol. Evol.">
        <title>Comparative Genomics of a Bacterivorous Green Alga Reveals Evolutionary Causalities and Consequences of Phago-Mixotrophic Mode of Nutrition.</title>
        <authorList>
            <person name="Burns J.A."/>
            <person name="Paasch A."/>
            <person name="Narechania A."/>
            <person name="Kim E."/>
        </authorList>
    </citation>
    <scope>NUCLEOTIDE SEQUENCE [LARGE SCALE GENOMIC DNA]</scope>
    <source>
        <strain evidence="11 12">PLY_AMNH</strain>
    </source>
</reference>
<gene>
    <name evidence="11" type="ORF">CYMTET_46666</name>
</gene>
<feature type="transmembrane region" description="Helical" evidence="10">
    <location>
        <begin position="1038"/>
        <end position="1059"/>
    </location>
</feature>
<dbReference type="GO" id="GO:0016020">
    <property type="term" value="C:membrane"/>
    <property type="evidence" value="ECO:0007669"/>
    <property type="project" value="InterPro"/>
</dbReference>
<comment type="similarity">
    <text evidence="1">Belongs to the peptidase M8 family.</text>
</comment>
<evidence type="ECO:0000256" key="6">
    <source>
        <dbReference type="ARBA" id="ARBA00023049"/>
    </source>
</evidence>
<dbReference type="AlphaFoldDB" id="A0AAE0EWV1"/>
<evidence type="ECO:0000256" key="5">
    <source>
        <dbReference type="ARBA" id="ARBA00022833"/>
    </source>
</evidence>
<evidence type="ECO:0000256" key="2">
    <source>
        <dbReference type="ARBA" id="ARBA00022670"/>
    </source>
</evidence>
<dbReference type="InterPro" id="IPR001577">
    <property type="entry name" value="Peptidase_M8"/>
</dbReference>
<dbReference type="Proteomes" id="UP001190700">
    <property type="component" value="Unassembled WGS sequence"/>
</dbReference>
<feature type="transmembrane region" description="Helical" evidence="10">
    <location>
        <begin position="780"/>
        <end position="800"/>
    </location>
</feature>
<keyword evidence="6 8" id="KW-0482">Metalloprotease</keyword>
<evidence type="ECO:0008006" key="13">
    <source>
        <dbReference type="Google" id="ProtNLM"/>
    </source>
</evidence>
<protein>
    <recommendedName>
        <fullName evidence="13">Leishmanolysin-like peptidase</fullName>
    </recommendedName>
</protein>
<keyword evidence="2" id="KW-0645">Protease</keyword>
<dbReference type="Gene3D" id="3.10.170.20">
    <property type="match status" value="1"/>
</dbReference>
<feature type="region of interest" description="Disordered" evidence="9">
    <location>
        <begin position="1175"/>
        <end position="1212"/>
    </location>
</feature>
<keyword evidence="10" id="KW-0472">Membrane</keyword>
<feature type="compositionally biased region" description="Polar residues" evidence="9">
    <location>
        <begin position="1128"/>
        <end position="1140"/>
    </location>
</feature>
<feature type="transmembrane region" description="Helical" evidence="10">
    <location>
        <begin position="806"/>
        <end position="827"/>
    </location>
</feature>
<feature type="compositionally biased region" description="Polar residues" evidence="9">
    <location>
        <begin position="1191"/>
        <end position="1202"/>
    </location>
</feature>
<evidence type="ECO:0000313" key="11">
    <source>
        <dbReference type="EMBL" id="KAK3243696.1"/>
    </source>
</evidence>
<comment type="cofactor">
    <cofactor evidence="8">
        <name>Zn(2+)</name>
        <dbReference type="ChEBI" id="CHEBI:29105"/>
    </cofactor>
    <text evidence="8">Binds 1 zinc ion per subunit.</text>
</comment>
<feature type="transmembrane region" description="Helical" evidence="10">
    <location>
        <begin position="998"/>
        <end position="1018"/>
    </location>
</feature>
<dbReference type="PANTHER" id="PTHR10942:SF0">
    <property type="entry name" value="LEISHMANOLYSIN-LIKE PEPTIDASE"/>
    <property type="match status" value="1"/>
</dbReference>
<feature type="transmembrane region" description="Helical" evidence="10">
    <location>
        <begin position="668"/>
        <end position="688"/>
    </location>
</feature>
<feature type="transmembrane region" description="Helical" evidence="10">
    <location>
        <begin position="966"/>
        <end position="986"/>
    </location>
</feature>
<sequence length="1212" mass="132991">MRYRYVFPSRLLAFVLSACSGVLVVGFCGVGDRPHLAPAVQTQSYSNQHTDLSVGQEIPRERGLQEEDQYLSVTEADELGLTGGLRVSTEWGVVTAGTDPEQCITAGTTITIDNTLYECTEEDVVTSSKLETIKGHLDWLKKWMTLGLRLKPVEDGIEYDGYFADGVEVLSNRTYNSTDLVVIMTAHPDPRGAVSGYATCYKQDQYSRCTVGQFNWCPKTIDLQTEADVLAKARRLVTHEVFHLLGGVKVNTPMVDDDGNLRSNEYGFALEHDDAYNRTLNIVKTPKVQEMVREHFDCDDLQGMPVEDVEVGAGAHWESRLTGPEVMSYGTATGEPYISDLTLAFLEDTGYYLANYSMGGRFVEPTTSTPQNSDLGILFDLASATEGYLEDYTPPQERNPGALRWGRKEGCGFVKEKASAWGTVSFESKNHDYMRYTCTEEEMDGDRKYGCSYDNRMSAVCNLQEYNTDNPADSMRTCHINKDGQKECASNTEPNGEVPEEFNMPGNSGTRAGYSSSLDYVPTRIGYWNCLDDEEDTGETSMTEDGGQSLSWGSSFTGAGEDSSSFGGQLHCPECRCFISSLIEVRKASTSFPRYGLCYPSNCIKEDVLQVGISKSDGIYWYRCPSDGGKVYIPRLVGSIICPPAQEFCKYENITGYVHAEVEIWIEWLFISLVVLLPIMVLSSFCFCRRHFATACCGEAEQVYNVQKPRLILADSHHKAYLVLKVVNALVIFIAPCAPCPGYLHCTVRLPWSFIAVPWSSSLHRAPLPWSSALHRAPPALVIFIAPAGIASCFTASVIGSLNSKYMAIVLPSSITAFIFACAGLYGSASKLKAGRFWVVLWYTYLSLIQAFGMLFISIFAFALPSVIDTMLHVVSSIAVVASDTHEVDMQIGAICVVYCVLFLIGCQAAVSVITTAAVIESALSVLNIVFVLAGIVSLSLCEYVSEQVRSPDSLLFGRGLQDSSIVLSVFLMLIGLVGMLLIATLKTLNAMKLKVLFGMYIAIILIEIGMLVAAAAAMGDYAANTGDLDELSETFSYAYLGGCLVGIMVLVFGIFAAFRHVNVGETISDQLKRTVSLMLRTSEEGPATDERTRKHQRASMSLTLALVEKLKRSISGSGSRSSSSSSKTRQSPATTTTDVESPEDFMSLHKTVLDHCDSSIEASRRSSTMMMATEMVPPPDKKQKKVNLNPFFQASPKSASMSREDAGKEPW</sequence>
<keyword evidence="5 8" id="KW-0862">Zinc</keyword>
<dbReference type="GO" id="GO:0007155">
    <property type="term" value="P:cell adhesion"/>
    <property type="evidence" value="ECO:0007669"/>
    <property type="project" value="InterPro"/>
</dbReference>
<keyword evidence="12" id="KW-1185">Reference proteome</keyword>
<organism evidence="11 12">
    <name type="scientific">Cymbomonas tetramitiformis</name>
    <dbReference type="NCBI Taxonomy" id="36881"/>
    <lineage>
        <taxon>Eukaryota</taxon>
        <taxon>Viridiplantae</taxon>
        <taxon>Chlorophyta</taxon>
        <taxon>Pyramimonadophyceae</taxon>
        <taxon>Pyramimonadales</taxon>
        <taxon>Pyramimonadaceae</taxon>
        <taxon>Cymbomonas</taxon>
    </lineage>
</organism>